<protein>
    <submittedName>
        <fullName evidence="3">Alpha/beta fold hydrolase</fullName>
    </submittedName>
</protein>
<dbReference type="EMBL" id="SHNN01000001">
    <property type="protein sequence ID" value="MCX2979859.1"/>
    <property type="molecule type" value="Genomic_DNA"/>
</dbReference>
<evidence type="ECO:0000256" key="1">
    <source>
        <dbReference type="ARBA" id="ARBA00022801"/>
    </source>
</evidence>
<keyword evidence="1 3" id="KW-0378">Hydrolase</keyword>
<name>A0ABT3TEL4_9GAMM</name>
<dbReference type="Pfam" id="PF00561">
    <property type="entry name" value="Abhydrolase_1"/>
    <property type="match status" value="1"/>
</dbReference>
<evidence type="ECO:0000313" key="4">
    <source>
        <dbReference type="Proteomes" id="UP001143362"/>
    </source>
</evidence>
<evidence type="ECO:0000313" key="3">
    <source>
        <dbReference type="EMBL" id="MCX2979859.1"/>
    </source>
</evidence>
<dbReference type="RefSeq" id="WP_279243849.1">
    <property type="nucleotide sequence ID" value="NZ_SHNN01000001.1"/>
</dbReference>
<accession>A0ABT3TEL4</accession>
<dbReference type="NCBIfam" id="NF002043">
    <property type="entry name" value="PRK00870.1"/>
    <property type="match status" value="1"/>
</dbReference>
<proteinExistence type="predicted"/>
<sequence>MLTPLRTPQERFANLPDYPFAENYAVVSHPDYDELRMHYVDIGPRAAPVVLMLHGEPSWSFGYRRVIAAVSAAGYRVVAPDHIGFGKSDKLLHVTDYSYQFFVDCMQTLVEQLELQQITLLCQDWGGPIGLRTLSQMPDRFSGLIVANTLLPNAQLPPLGIADWPGELVRNWAATVRDMKDMPVAAIVDGVCVTSLDDDVIAGYDAPFPDASYKAAALAFPPLIPLSETMPGIAENRAAWSILEQLDIPCVTAFSDSDPSTKAWEAVFQSRLPKKAQHLSREISGAGHFVQEDQPGLLAQVVLDLQQFIAESH</sequence>
<feature type="domain" description="AB hydrolase-1" evidence="2">
    <location>
        <begin position="48"/>
        <end position="156"/>
    </location>
</feature>
<keyword evidence="4" id="KW-1185">Reference proteome</keyword>
<evidence type="ECO:0000259" key="2">
    <source>
        <dbReference type="Pfam" id="PF00561"/>
    </source>
</evidence>
<dbReference type="PRINTS" id="PR00412">
    <property type="entry name" value="EPOXHYDRLASE"/>
</dbReference>
<dbReference type="PRINTS" id="PR00111">
    <property type="entry name" value="ABHYDROLASE"/>
</dbReference>
<reference evidence="3" key="1">
    <citation type="submission" date="2019-02" db="EMBL/GenBank/DDBJ databases">
        <authorList>
            <person name="Li S.-H."/>
        </authorList>
    </citation>
    <scope>NUCLEOTIDE SEQUENCE</scope>
    <source>
        <strain evidence="3">IMCC14734</strain>
    </source>
</reference>
<dbReference type="Proteomes" id="UP001143362">
    <property type="component" value="Unassembled WGS sequence"/>
</dbReference>
<dbReference type="InterPro" id="IPR029058">
    <property type="entry name" value="AB_hydrolase_fold"/>
</dbReference>
<dbReference type="GO" id="GO:0016787">
    <property type="term" value="F:hydrolase activity"/>
    <property type="evidence" value="ECO:0007669"/>
    <property type="project" value="UniProtKB-KW"/>
</dbReference>
<dbReference type="InterPro" id="IPR000073">
    <property type="entry name" value="AB_hydrolase_1"/>
</dbReference>
<dbReference type="InterPro" id="IPR000639">
    <property type="entry name" value="Epox_hydrolase-like"/>
</dbReference>
<gene>
    <name evidence="3" type="ORF">EYC98_03165</name>
</gene>
<dbReference type="InterPro" id="IPR051340">
    <property type="entry name" value="Haloalkane_dehalogenase"/>
</dbReference>
<dbReference type="PANTHER" id="PTHR42977:SF3">
    <property type="entry name" value="AB HYDROLASE-1 DOMAIN-CONTAINING PROTEIN"/>
    <property type="match status" value="1"/>
</dbReference>
<organism evidence="3 4">
    <name type="scientific">Candidatus Litorirhabdus singularis</name>
    <dbReference type="NCBI Taxonomy" id="2518993"/>
    <lineage>
        <taxon>Bacteria</taxon>
        <taxon>Pseudomonadati</taxon>
        <taxon>Pseudomonadota</taxon>
        <taxon>Gammaproteobacteria</taxon>
        <taxon>Cellvibrionales</taxon>
        <taxon>Halieaceae</taxon>
        <taxon>Candidatus Litorirhabdus</taxon>
    </lineage>
</organism>
<dbReference type="Gene3D" id="3.40.50.1820">
    <property type="entry name" value="alpha/beta hydrolase"/>
    <property type="match status" value="1"/>
</dbReference>
<dbReference type="SUPFAM" id="SSF53474">
    <property type="entry name" value="alpha/beta-Hydrolases"/>
    <property type="match status" value="1"/>
</dbReference>
<comment type="caution">
    <text evidence="3">The sequence shown here is derived from an EMBL/GenBank/DDBJ whole genome shotgun (WGS) entry which is preliminary data.</text>
</comment>
<dbReference type="PANTHER" id="PTHR42977">
    <property type="entry name" value="HYDROLASE-RELATED"/>
    <property type="match status" value="1"/>
</dbReference>